<protein>
    <recommendedName>
        <fullName evidence="3">Addiction module toxin RelE</fullName>
    </recommendedName>
</protein>
<sequence length="114" mass="13283">MEIIGIKKLQKLKNKNLGNGRLANAIDELLQELEVKNWKNGKQLKQDRPDADLVHNDGFYFFNINIHRTMILIEFCDDGQATIVWCGTHDEYELTFKNNKKTIANWLKSKGYTN</sequence>
<reference evidence="1 2" key="1">
    <citation type="journal article" date="2007" name="Appl. Environ. Microbiol.">
        <title>Genome sequence of the cellulolytic gliding bacterium Cytophaga hutchinsonii.</title>
        <authorList>
            <person name="Xie G."/>
            <person name="Bruce D.C."/>
            <person name="Challacombe J.F."/>
            <person name="Chertkov O."/>
            <person name="Detter J.C."/>
            <person name="Gilna P."/>
            <person name="Han C.S."/>
            <person name="Lucas S."/>
            <person name="Misra M."/>
            <person name="Myers G.L."/>
            <person name="Richardson P."/>
            <person name="Tapia R."/>
            <person name="Thayer N."/>
            <person name="Thompson L.S."/>
            <person name="Brettin T.S."/>
            <person name="Henrissat B."/>
            <person name="Wilson D.B."/>
            <person name="McBride M.J."/>
        </authorList>
    </citation>
    <scope>NUCLEOTIDE SEQUENCE [LARGE SCALE GENOMIC DNA]</scope>
    <source>
        <strain evidence="2">ATCC 33406 / DSM 1761 / CIP 103989 / NBRC 15051 / NCIMB 9469 / D465</strain>
    </source>
</reference>
<dbReference type="GO" id="GO:0004519">
    <property type="term" value="F:endonuclease activity"/>
    <property type="evidence" value="ECO:0007669"/>
    <property type="project" value="InterPro"/>
</dbReference>
<evidence type="ECO:0000313" key="1">
    <source>
        <dbReference type="EMBL" id="ABG60739.1"/>
    </source>
</evidence>
<dbReference type="EMBL" id="CP000383">
    <property type="protein sequence ID" value="ABG60739.1"/>
    <property type="molecule type" value="Genomic_DNA"/>
</dbReference>
<dbReference type="GO" id="GO:0003723">
    <property type="term" value="F:RNA binding"/>
    <property type="evidence" value="ECO:0007669"/>
    <property type="project" value="InterPro"/>
</dbReference>
<proteinExistence type="predicted"/>
<dbReference type="InterPro" id="IPR018669">
    <property type="entry name" value="Toxin_HigB"/>
</dbReference>
<dbReference type="GO" id="GO:0110001">
    <property type="term" value="C:toxin-antitoxin complex"/>
    <property type="evidence" value="ECO:0007669"/>
    <property type="project" value="InterPro"/>
</dbReference>
<organism evidence="1 2">
    <name type="scientific">Cytophaga hutchinsonii (strain ATCC 33406 / DSM 1761 / CIP 103989 / NBRC 15051 / NCIMB 9469 / D465)</name>
    <dbReference type="NCBI Taxonomy" id="269798"/>
    <lineage>
        <taxon>Bacteria</taxon>
        <taxon>Pseudomonadati</taxon>
        <taxon>Bacteroidota</taxon>
        <taxon>Cytophagia</taxon>
        <taxon>Cytophagales</taxon>
        <taxon>Cytophagaceae</taxon>
        <taxon>Cytophaga</taxon>
    </lineage>
</organism>
<dbReference type="KEGG" id="chu:CHU_3506"/>
<evidence type="ECO:0000313" key="2">
    <source>
        <dbReference type="Proteomes" id="UP000001822"/>
    </source>
</evidence>
<dbReference type="Proteomes" id="UP000001822">
    <property type="component" value="Chromosome"/>
</dbReference>
<dbReference type="AlphaFoldDB" id="A0A6N4SW24"/>
<dbReference type="Pfam" id="PF09907">
    <property type="entry name" value="HigB_toxin"/>
    <property type="match status" value="1"/>
</dbReference>
<evidence type="ECO:0008006" key="3">
    <source>
        <dbReference type="Google" id="ProtNLM"/>
    </source>
</evidence>
<dbReference type="OrthoDB" id="711875at2"/>
<gene>
    <name evidence="1" type="ordered locus">CHU_3506</name>
</gene>
<accession>A0A6N4SW24</accession>
<keyword evidence="2" id="KW-1185">Reference proteome</keyword>
<dbReference type="RefSeq" id="WP_011586846.1">
    <property type="nucleotide sequence ID" value="NC_008255.1"/>
</dbReference>
<name>A0A6N4SW24_CYTH3</name>